<dbReference type="InterPro" id="IPR015955">
    <property type="entry name" value="Lactate_DH/Glyco_Ohase_4_C"/>
</dbReference>
<dbReference type="CDD" id="cd05296">
    <property type="entry name" value="GH4_P_beta_glucosidase"/>
    <property type="match status" value="1"/>
</dbReference>
<evidence type="ECO:0000313" key="9">
    <source>
        <dbReference type="EMBL" id="QXJ20232.1"/>
    </source>
</evidence>
<name>A0ABX8QS39_9ACTN</name>
<evidence type="ECO:0000256" key="1">
    <source>
        <dbReference type="ARBA" id="ARBA00010141"/>
    </source>
</evidence>
<dbReference type="InterPro" id="IPR019802">
    <property type="entry name" value="GlycHydrolase_4_CS"/>
</dbReference>
<gene>
    <name evidence="9" type="ORF">AGRA3207_000905</name>
</gene>
<evidence type="ECO:0000256" key="5">
    <source>
        <dbReference type="ARBA" id="ARBA00023211"/>
    </source>
</evidence>
<protein>
    <submittedName>
        <fullName evidence="9">6-phospho-beta-glucosidase</fullName>
    </submittedName>
</protein>
<dbReference type="SUPFAM" id="SSF56327">
    <property type="entry name" value="LDH C-terminal domain-like"/>
    <property type="match status" value="1"/>
</dbReference>
<dbReference type="PRINTS" id="PR00732">
    <property type="entry name" value="GLHYDRLASE4"/>
</dbReference>
<sequence>MKLAILGGGGFRVPYVYQALLHDHGSPRIEEVRLQDSDPGRLEAMAAVLAALAEGVADAPAVRTGTDLDRALEGADFVFAAVRVGGVAGRVCDERIALDLGVLGQETTGPGGIAYGLRTIPVMVDIARRVKALAPDAYVINFTNPAGMITEAMQGVLGDRVLGVCDTPSGLGTRVAAALGLEPARLQLDYVGLNHLGWMRRILHDGVDVLPRLLADDALLGSLEEGVVFGREWLRDLGVIPNEYLYYYYFNREAVRATLDAPRTRGEFLAAQQEAFYERIAAASGGAALRLWRETVASRSASYMAEMKGAETGQALDGHAGVDPVDEGYAGVALSVMAAISRNEPATMILNVRNGATVAALPADAVVEVPVTVDANGIHPLVLDQPDLHQTGLMQQVKAVERLTVSAALTGSRTDAVKAFGLHPLVDSVSVGRRLLDGYIDRVPEVAAVFTPGGGR</sequence>
<keyword evidence="3 7" id="KW-0378">Hydrolase</keyword>
<evidence type="ECO:0000256" key="7">
    <source>
        <dbReference type="RuleBase" id="RU361152"/>
    </source>
</evidence>
<evidence type="ECO:0000256" key="6">
    <source>
        <dbReference type="ARBA" id="ARBA00023295"/>
    </source>
</evidence>
<evidence type="ECO:0000259" key="8">
    <source>
        <dbReference type="Pfam" id="PF11975"/>
    </source>
</evidence>
<dbReference type="SUPFAM" id="SSF51735">
    <property type="entry name" value="NAD(P)-binding Rossmann-fold domains"/>
    <property type="match status" value="1"/>
</dbReference>
<dbReference type="PROSITE" id="PS01324">
    <property type="entry name" value="GLYCOSYL_HYDROL_F4"/>
    <property type="match status" value="1"/>
</dbReference>
<dbReference type="InterPro" id="IPR036291">
    <property type="entry name" value="NAD(P)-bd_dom_sf"/>
</dbReference>
<keyword evidence="10" id="KW-1185">Reference proteome</keyword>
<dbReference type="Pfam" id="PF02056">
    <property type="entry name" value="Glyco_hydro_4"/>
    <property type="match status" value="1"/>
</dbReference>
<dbReference type="Pfam" id="PF11975">
    <property type="entry name" value="Glyco_hydro_4C"/>
    <property type="match status" value="1"/>
</dbReference>
<keyword evidence="5" id="KW-0464">Manganese</keyword>
<dbReference type="Gene3D" id="3.90.110.10">
    <property type="entry name" value="Lactate dehydrogenase/glycoside hydrolase, family 4, C-terminal"/>
    <property type="match status" value="1"/>
</dbReference>
<organism evidence="9 10">
    <name type="scientific">Actinomadura graeca</name>
    <dbReference type="NCBI Taxonomy" id="2750812"/>
    <lineage>
        <taxon>Bacteria</taxon>
        <taxon>Bacillati</taxon>
        <taxon>Actinomycetota</taxon>
        <taxon>Actinomycetes</taxon>
        <taxon>Streptosporangiales</taxon>
        <taxon>Thermomonosporaceae</taxon>
        <taxon>Actinomadura</taxon>
    </lineage>
</organism>
<evidence type="ECO:0000256" key="3">
    <source>
        <dbReference type="ARBA" id="ARBA00022801"/>
    </source>
</evidence>
<keyword evidence="4 7" id="KW-0520">NAD</keyword>
<evidence type="ECO:0000313" key="10">
    <source>
        <dbReference type="Proteomes" id="UP001049518"/>
    </source>
</evidence>
<dbReference type="InterPro" id="IPR022616">
    <property type="entry name" value="Glyco_hydro_4_C"/>
</dbReference>
<dbReference type="RefSeq" id="WP_231333289.1">
    <property type="nucleotide sequence ID" value="NZ_CP059572.1"/>
</dbReference>
<dbReference type="PANTHER" id="PTHR32092">
    <property type="entry name" value="6-PHOSPHO-BETA-GLUCOSIDASE-RELATED"/>
    <property type="match status" value="1"/>
</dbReference>
<accession>A0ABX8QS39</accession>
<proteinExistence type="inferred from homology"/>
<dbReference type="EMBL" id="CP059572">
    <property type="protein sequence ID" value="QXJ20232.1"/>
    <property type="molecule type" value="Genomic_DNA"/>
</dbReference>
<keyword evidence="6 7" id="KW-0326">Glycosidase</keyword>
<evidence type="ECO:0000256" key="2">
    <source>
        <dbReference type="ARBA" id="ARBA00022723"/>
    </source>
</evidence>
<dbReference type="InterPro" id="IPR001088">
    <property type="entry name" value="Glyco_hydro_4"/>
</dbReference>
<comment type="similarity">
    <text evidence="1 7">Belongs to the glycosyl hydrolase 4 family.</text>
</comment>
<dbReference type="PANTHER" id="PTHR32092:SF5">
    <property type="entry name" value="6-PHOSPHO-BETA-GLUCOSIDASE"/>
    <property type="match status" value="1"/>
</dbReference>
<feature type="domain" description="Glycosyl hydrolase family 4 C-terminal" evidence="8">
    <location>
        <begin position="190"/>
        <end position="426"/>
    </location>
</feature>
<dbReference type="Gene3D" id="3.40.50.720">
    <property type="entry name" value="NAD(P)-binding Rossmann-like Domain"/>
    <property type="match status" value="1"/>
</dbReference>
<reference evidence="9" key="1">
    <citation type="submission" date="2020-07" db="EMBL/GenBank/DDBJ databases">
        <authorList>
            <person name="Tarantini F.S."/>
            <person name="Hong K.W."/>
            <person name="Chan K.G."/>
        </authorList>
    </citation>
    <scope>NUCLEOTIDE SEQUENCE</scope>
    <source>
        <strain evidence="9">32-07</strain>
    </source>
</reference>
<keyword evidence="2" id="KW-0479">Metal-binding</keyword>
<dbReference type="Proteomes" id="UP001049518">
    <property type="component" value="Chromosome"/>
</dbReference>
<comment type="cofactor">
    <cofactor evidence="7">
        <name>NAD(+)</name>
        <dbReference type="ChEBI" id="CHEBI:57540"/>
    </cofactor>
    <text evidence="7">Binds 1 NAD(+) per subunit.</text>
</comment>
<evidence type="ECO:0000256" key="4">
    <source>
        <dbReference type="ARBA" id="ARBA00023027"/>
    </source>
</evidence>